<sequence length="82" mass="9320">MDHKQWVLSEEAFHITSLHTVEEYPGIRTSDLYAVRGNFRHPTLGNLGSRAKDAADKRSLPLRAEVEMEFQPKRSTPLEGSL</sequence>
<protein>
    <submittedName>
        <fullName evidence="1">Uncharacterized protein</fullName>
    </submittedName>
</protein>
<reference evidence="1 2" key="1">
    <citation type="journal article" date="2016" name="Nat. Commun.">
        <title>Extremotolerant tardigrade genome and improved radiotolerance of human cultured cells by tardigrade-unique protein.</title>
        <authorList>
            <person name="Hashimoto T."/>
            <person name="Horikawa D.D."/>
            <person name="Saito Y."/>
            <person name="Kuwahara H."/>
            <person name="Kozuka-Hata H."/>
            <person name="Shin-I T."/>
            <person name="Minakuchi Y."/>
            <person name="Ohishi K."/>
            <person name="Motoyama A."/>
            <person name="Aizu T."/>
            <person name="Enomoto A."/>
            <person name="Kondo K."/>
            <person name="Tanaka S."/>
            <person name="Hara Y."/>
            <person name="Koshikawa S."/>
            <person name="Sagara H."/>
            <person name="Miura T."/>
            <person name="Yokobori S."/>
            <person name="Miyagawa K."/>
            <person name="Suzuki Y."/>
            <person name="Kubo T."/>
            <person name="Oyama M."/>
            <person name="Kohara Y."/>
            <person name="Fujiyama A."/>
            <person name="Arakawa K."/>
            <person name="Katayama T."/>
            <person name="Toyoda A."/>
            <person name="Kunieda T."/>
        </authorList>
    </citation>
    <scope>NUCLEOTIDE SEQUENCE [LARGE SCALE GENOMIC DNA]</scope>
    <source>
        <strain evidence="1 2">YOKOZUNA-1</strain>
    </source>
</reference>
<accession>A0A1D1VJN2</accession>
<dbReference type="EMBL" id="BDGG01000006">
    <property type="protein sequence ID" value="GAV01006.1"/>
    <property type="molecule type" value="Genomic_DNA"/>
</dbReference>
<dbReference type="Proteomes" id="UP000186922">
    <property type="component" value="Unassembled WGS sequence"/>
</dbReference>
<dbReference type="AlphaFoldDB" id="A0A1D1VJN2"/>
<comment type="caution">
    <text evidence="1">The sequence shown here is derived from an EMBL/GenBank/DDBJ whole genome shotgun (WGS) entry which is preliminary data.</text>
</comment>
<evidence type="ECO:0000313" key="1">
    <source>
        <dbReference type="EMBL" id="GAV01006.1"/>
    </source>
</evidence>
<proteinExistence type="predicted"/>
<organism evidence="1 2">
    <name type="scientific">Ramazzottius varieornatus</name>
    <name type="common">Water bear</name>
    <name type="synonym">Tardigrade</name>
    <dbReference type="NCBI Taxonomy" id="947166"/>
    <lineage>
        <taxon>Eukaryota</taxon>
        <taxon>Metazoa</taxon>
        <taxon>Ecdysozoa</taxon>
        <taxon>Tardigrada</taxon>
        <taxon>Eutardigrada</taxon>
        <taxon>Parachela</taxon>
        <taxon>Hypsibioidea</taxon>
        <taxon>Ramazzottiidae</taxon>
        <taxon>Ramazzottius</taxon>
    </lineage>
</organism>
<name>A0A1D1VJN2_RAMVA</name>
<evidence type="ECO:0000313" key="2">
    <source>
        <dbReference type="Proteomes" id="UP000186922"/>
    </source>
</evidence>
<gene>
    <name evidence="1" type="primary">RvY_11784-1</name>
    <name evidence="1" type="synonym">RvY_11784.1</name>
    <name evidence="1" type="ORF">RvY_11784</name>
</gene>
<keyword evidence="2" id="KW-1185">Reference proteome</keyword>